<dbReference type="KEGG" id="xtw:AB672_04430"/>
<evidence type="ECO:0000313" key="3">
    <source>
        <dbReference type="Proteomes" id="UP000020406"/>
    </source>
</evidence>
<dbReference type="GeneID" id="68900530"/>
<dbReference type="EMBL" id="JAJPPU010000002">
    <property type="protein sequence ID" value="MCD8473636.1"/>
    <property type="molecule type" value="Genomic_DNA"/>
</dbReference>
<dbReference type="Proteomes" id="UP000020406">
    <property type="component" value="Unassembled WGS sequence"/>
</dbReference>
<evidence type="ECO:0000313" key="1">
    <source>
        <dbReference type="EMBL" id="EWS77092.1"/>
    </source>
</evidence>
<keyword evidence="4" id="KW-1185">Reference proteome</keyword>
<dbReference type="Proteomes" id="UP001430701">
    <property type="component" value="Unassembled WGS sequence"/>
</dbReference>
<reference evidence="1 3" key="1">
    <citation type="journal article" date="2014" name="Genome Announc.">
        <title>Draft Genome Sequence of Xylella fastidiosa Pear Leaf Scorch Strain in Taiwan.</title>
        <authorList>
            <person name="Su C.C."/>
            <person name="Deng W.L."/>
            <person name="Jan F.J."/>
            <person name="Chang C.J."/>
            <person name="Huang H."/>
            <person name="Chen J."/>
        </authorList>
    </citation>
    <scope>NUCLEOTIDE SEQUENCE [LARGE SCALE GENOMIC DNA]</scope>
    <source>
        <strain evidence="1 3">PLS229</strain>
    </source>
</reference>
<name>Z9JH83_9GAMM</name>
<organism evidence="1 3">
    <name type="scientific">Xylella taiwanensis</name>
    <dbReference type="NCBI Taxonomy" id="1444770"/>
    <lineage>
        <taxon>Bacteria</taxon>
        <taxon>Pseudomonadati</taxon>
        <taxon>Pseudomonadota</taxon>
        <taxon>Gammaproteobacteria</taxon>
        <taxon>Lysobacterales</taxon>
        <taxon>Lysobacteraceae</taxon>
        <taxon>Xylella</taxon>
    </lineage>
</organism>
<reference evidence="2" key="2">
    <citation type="submission" date="2021-11" db="EMBL/GenBank/DDBJ databases">
        <title>Genome sequence of Xylella taiwanensis PLS432.</title>
        <authorList>
            <person name="Weng L.-W."/>
            <person name="Su C.-C."/>
            <person name="Tsai C.-W."/>
            <person name="Kuo C.-H."/>
        </authorList>
    </citation>
    <scope>NUCLEOTIDE SEQUENCE</scope>
    <source>
        <strain evidence="2">PLS432</strain>
    </source>
</reference>
<evidence type="ECO:0000313" key="2">
    <source>
        <dbReference type="EMBL" id="MCD8473636.1"/>
    </source>
</evidence>
<accession>Z9JH83</accession>
<proteinExistence type="predicted"/>
<comment type="caution">
    <text evidence="1">The sequence shown here is derived from an EMBL/GenBank/DDBJ whole genome shotgun (WGS) entry which is preliminary data.</text>
</comment>
<dbReference type="AlphaFoldDB" id="Z9JH83"/>
<evidence type="ECO:0000313" key="4">
    <source>
        <dbReference type="Proteomes" id="UP001430701"/>
    </source>
</evidence>
<protein>
    <submittedName>
        <fullName evidence="1">Uncharacterized protein</fullName>
    </submittedName>
</protein>
<sequence length="101" mass="10981">MTCGRFRARAPRLETDRNAIAQPECFQYVVARWPRTSAFFGDVPLFVTAVTAKLNDVLLIERTTHTANDGPVSGQADLIANLSNQLTTQGITTPSSKGKST</sequence>
<dbReference type="RefSeq" id="WP_038272854.1">
    <property type="nucleotide sequence ID" value="NZ_CP053627.1"/>
</dbReference>
<gene>
    <name evidence="1" type="ORF">AF72_12655</name>
    <name evidence="2" type="ORF">LPH55_09260</name>
</gene>
<dbReference type="EMBL" id="JDSQ01000033">
    <property type="protein sequence ID" value="EWS77092.1"/>
    <property type="molecule type" value="Genomic_DNA"/>
</dbReference>
<dbReference type="PATRIC" id="fig|1444770.3.peg.2999"/>